<keyword evidence="2" id="KW-1185">Reference proteome</keyword>
<accession>A0ACA9SVS1</accession>
<feature type="non-terminal residue" evidence="1">
    <location>
        <position position="1"/>
    </location>
</feature>
<organism evidence="1 2">
    <name type="scientific">Racocetra persica</name>
    <dbReference type="NCBI Taxonomy" id="160502"/>
    <lineage>
        <taxon>Eukaryota</taxon>
        <taxon>Fungi</taxon>
        <taxon>Fungi incertae sedis</taxon>
        <taxon>Mucoromycota</taxon>
        <taxon>Glomeromycotina</taxon>
        <taxon>Glomeromycetes</taxon>
        <taxon>Diversisporales</taxon>
        <taxon>Gigasporaceae</taxon>
        <taxon>Racocetra</taxon>
    </lineage>
</organism>
<protein>
    <submittedName>
        <fullName evidence="1">30197_t:CDS:1</fullName>
    </submittedName>
</protein>
<gene>
    <name evidence="1" type="ORF">RPERSI_LOCUS35847</name>
</gene>
<proteinExistence type="predicted"/>
<evidence type="ECO:0000313" key="1">
    <source>
        <dbReference type="EMBL" id="CAG8849934.1"/>
    </source>
</evidence>
<dbReference type="Proteomes" id="UP000789920">
    <property type="component" value="Unassembled WGS sequence"/>
</dbReference>
<name>A0ACA9SVS1_9GLOM</name>
<comment type="caution">
    <text evidence="1">The sequence shown here is derived from an EMBL/GenBank/DDBJ whole genome shotgun (WGS) entry which is preliminary data.</text>
</comment>
<dbReference type="EMBL" id="CAJVQC010168167">
    <property type="protein sequence ID" value="CAG8849934.1"/>
    <property type="molecule type" value="Genomic_DNA"/>
</dbReference>
<sequence length="44" mass="4289">IGTGLATQGAGTGVEYGLQATETIGHGVSLTGEGLAHGSQYLNT</sequence>
<evidence type="ECO:0000313" key="2">
    <source>
        <dbReference type="Proteomes" id="UP000789920"/>
    </source>
</evidence>
<reference evidence="1" key="1">
    <citation type="submission" date="2021-06" db="EMBL/GenBank/DDBJ databases">
        <authorList>
            <person name="Kallberg Y."/>
            <person name="Tangrot J."/>
            <person name="Rosling A."/>
        </authorList>
    </citation>
    <scope>NUCLEOTIDE SEQUENCE</scope>
    <source>
        <strain evidence="1">MA461A</strain>
    </source>
</reference>